<keyword evidence="4" id="KW-1003">Cell membrane</keyword>
<dbReference type="GO" id="GO:0055085">
    <property type="term" value="P:transmembrane transport"/>
    <property type="evidence" value="ECO:0007669"/>
    <property type="project" value="InterPro"/>
</dbReference>
<proteinExistence type="inferred from homology"/>
<evidence type="ECO:0000256" key="2">
    <source>
        <dbReference type="ARBA" id="ARBA00010145"/>
    </source>
</evidence>
<evidence type="ECO:0000256" key="6">
    <source>
        <dbReference type="ARBA" id="ARBA00022989"/>
    </source>
</evidence>
<dbReference type="PANTHER" id="PTHR36838:SF1">
    <property type="entry name" value="SLR1864 PROTEIN"/>
    <property type="match status" value="1"/>
</dbReference>
<reference evidence="9 10" key="1">
    <citation type="submission" date="2014-12" db="EMBL/GenBank/DDBJ databases">
        <title>Genome sequence of Flavobacterium beibuense RSKm HC5.</title>
        <authorList>
            <person name="Kim J.F."/>
            <person name="Song J.Y."/>
            <person name="Kwak M.-J."/>
            <person name="Lee S.-W."/>
        </authorList>
    </citation>
    <scope>NUCLEOTIDE SEQUENCE [LARGE SCALE GENOMIC DNA]</scope>
    <source>
        <strain evidence="9 10">RSKm HC5</strain>
    </source>
</reference>
<dbReference type="RefSeq" id="WP_129751751.1">
    <property type="nucleotide sequence ID" value="NZ_JUIW01000009.1"/>
</dbReference>
<evidence type="ECO:0000256" key="3">
    <source>
        <dbReference type="ARBA" id="ARBA00022448"/>
    </source>
</evidence>
<dbReference type="Pfam" id="PF03547">
    <property type="entry name" value="Mem_trans"/>
    <property type="match status" value="1"/>
</dbReference>
<protein>
    <submittedName>
        <fullName evidence="9">Transporter</fullName>
    </submittedName>
</protein>
<dbReference type="OrthoDB" id="9786183at2"/>
<comment type="caution">
    <text evidence="9">The sequence shown here is derived from an EMBL/GenBank/DDBJ whole genome shotgun (WGS) entry which is preliminary data.</text>
</comment>
<name>A0A444W7G8_9FLAO</name>
<comment type="similarity">
    <text evidence="2">Belongs to the auxin efflux carrier (TC 2.A.69) family.</text>
</comment>
<sequence>MDNVILIFICLILGVLLQKLRVFPVNGHATLNQYVIYISLPALSLYFIPKIVLSGALFFPLFTSWIGFAFAYVFFTALGKWLGWSKKLTGCLILTGGLGNTAFIGFPVVEALFGKPGLQTAIVLDQAGTFVVMATLGIVIAATHSVKMKASGSGPGDILKKVFSFPPFIAFLISACMNLSGFDFTDDIQSVLMSICRTTAPLALVAVGMQLKIDRKSKYWNSLYIGLFFKLILMPAIIFTIYKVFLGGKGLAADVSVIESAMGPMVTAAVLASAYGLKPKLAGMMVGVGIPLSFITMDFWYWLLLNY</sequence>
<evidence type="ECO:0000256" key="7">
    <source>
        <dbReference type="ARBA" id="ARBA00023136"/>
    </source>
</evidence>
<evidence type="ECO:0000256" key="1">
    <source>
        <dbReference type="ARBA" id="ARBA00004651"/>
    </source>
</evidence>
<evidence type="ECO:0000256" key="8">
    <source>
        <dbReference type="SAM" id="Phobius"/>
    </source>
</evidence>
<evidence type="ECO:0000313" key="10">
    <source>
        <dbReference type="Proteomes" id="UP000289775"/>
    </source>
</evidence>
<feature type="transmembrane region" description="Helical" evidence="8">
    <location>
        <begin position="121"/>
        <end position="142"/>
    </location>
</feature>
<evidence type="ECO:0000313" key="9">
    <source>
        <dbReference type="EMBL" id="RYJ41733.1"/>
    </source>
</evidence>
<evidence type="ECO:0000256" key="4">
    <source>
        <dbReference type="ARBA" id="ARBA00022475"/>
    </source>
</evidence>
<dbReference type="PANTHER" id="PTHR36838">
    <property type="entry name" value="AUXIN EFFLUX CARRIER FAMILY PROTEIN"/>
    <property type="match status" value="1"/>
</dbReference>
<feature type="transmembrane region" description="Helical" evidence="8">
    <location>
        <begin position="257"/>
        <end position="277"/>
    </location>
</feature>
<keyword evidence="10" id="KW-1185">Reference proteome</keyword>
<accession>A0A444W7G8</accession>
<dbReference type="GO" id="GO:0005886">
    <property type="term" value="C:plasma membrane"/>
    <property type="evidence" value="ECO:0007669"/>
    <property type="project" value="UniProtKB-SubCell"/>
</dbReference>
<dbReference type="InterPro" id="IPR004776">
    <property type="entry name" value="Mem_transp_PIN-like"/>
</dbReference>
<dbReference type="Proteomes" id="UP000289775">
    <property type="component" value="Unassembled WGS sequence"/>
</dbReference>
<dbReference type="InterPro" id="IPR038770">
    <property type="entry name" value="Na+/solute_symporter_sf"/>
</dbReference>
<comment type="subcellular location">
    <subcellularLocation>
        <location evidence="1">Cell membrane</location>
        <topology evidence="1">Multi-pass membrane protein</topology>
    </subcellularLocation>
</comment>
<keyword evidence="5 8" id="KW-0812">Transmembrane</keyword>
<keyword evidence="7 8" id="KW-0472">Membrane</keyword>
<evidence type="ECO:0000256" key="5">
    <source>
        <dbReference type="ARBA" id="ARBA00022692"/>
    </source>
</evidence>
<organism evidence="9 10">
    <name type="scientific">Flavobacterium beibuense</name>
    <dbReference type="NCBI Taxonomy" id="657326"/>
    <lineage>
        <taxon>Bacteria</taxon>
        <taxon>Pseudomonadati</taxon>
        <taxon>Bacteroidota</taxon>
        <taxon>Flavobacteriia</taxon>
        <taxon>Flavobacteriales</taxon>
        <taxon>Flavobacteriaceae</taxon>
        <taxon>Flavobacterium</taxon>
    </lineage>
</organism>
<gene>
    <name evidence="9" type="ORF">NU09_2658</name>
</gene>
<dbReference type="AlphaFoldDB" id="A0A444W7G8"/>
<feature type="transmembrane region" description="Helical" evidence="8">
    <location>
        <begin position="223"/>
        <end position="245"/>
    </location>
</feature>
<feature type="transmembrane region" description="Helical" evidence="8">
    <location>
        <begin position="51"/>
        <end position="75"/>
    </location>
</feature>
<feature type="transmembrane region" description="Helical" evidence="8">
    <location>
        <begin position="284"/>
        <end position="303"/>
    </location>
</feature>
<feature type="transmembrane region" description="Helical" evidence="8">
    <location>
        <begin position="188"/>
        <end position="211"/>
    </location>
</feature>
<dbReference type="EMBL" id="JUIW01000009">
    <property type="protein sequence ID" value="RYJ41733.1"/>
    <property type="molecule type" value="Genomic_DNA"/>
</dbReference>
<keyword evidence="3" id="KW-0813">Transport</keyword>
<feature type="transmembrane region" description="Helical" evidence="8">
    <location>
        <begin position="162"/>
        <end position="182"/>
    </location>
</feature>
<feature type="transmembrane region" description="Helical" evidence="8">
    <location>
        <begin position="87"/>
        <end position="109"/>
    </location>
</feature>
<dbReference type="Gene3D" id="1.20.1530.20">
    <property type="match status" value="1"/>
</dbReference>
<keyword evidence="6 8" id="KW-1133">Transmembrane helix</keyword>